<organism evidence="1 2">
    <name type="scientific">Bacillus mycoides</name>
    <dbReference type="NCBI Taxonomy" id="1405"/>
    <lineage>
        <taxon>Bacteria</taxon>
        <taxon>Bacillati</taxon>
        <taxon>Bacillota</taxon>
        <taxon>Bacilli</taxon>
        <taxon>Bacillales</taxon>
        <taxon>Bacillaceae</taxon>
        <taxon>Bacillus</taxon>
        <taxon>Bacillus cereus group</taxon>
    </lineage>
</organism>
<dbReference type="InterPro" id="IPR057006">
    <property type="entry name" value="Phage_TAC_19"/>
</dbReference>
<evidence type="ECO:0000313" key="2">
    <source>
        <dbReference type="Proteomes" id="UP000065797"/>
    </source>
</evidence>
<evidence type="ECO:0000313" key="1">
    <source>
        <dbReference type="EMBL" id="KWU66038.1"/>
    </source>
</evidence>
<gene>
    <name evidence="1" type="ORF">AWW70_00340</name>
</gene>
<sequence length="105" mass="11742">MKLTLRINKEKKTFNLPGFIPARLIRQAPELADIPNNPGPEDMDKMVQFVVNVYDEQFTLDQYWDGVDARKFLSTTSEVINTVINETVEAASGTPGTGEEENPNA</sequence>
<accession>A0A109GFU1</accession>
<protein>
    <submittedName>
        <fullName evidence="1">Uncharacterized protein</fullName>
    </submittedName>
</protein>
<proteinExistence type="predicted"/>
<dbReference type="Proteomes" id="UP000065797">
    <property type="component" value="Unassembled WGS sequence"/>
</dbReference>
<name>A0A109GFU1_BACMY</name>
<dbReference type="AlphaFoldDB" id="A0A109GFU1"/>
<comment type="caution">
    <text evidence="1">The sequence shown here is derived from an EMBL/GenBank/DDBJ whole genome shotgun (WGS) entry which is preliminary data.</text>
</comment>
<dbReference type="RefSeq" id="WP_060749512.1">
    <property type="nucleotide sequence ID" value="NZ_LRPH01000033.1"/>
</dbReference>
<dbReference type="EMBL" id="LRPH01000033">
    <property type="protein sequence ID" value="KWU66038.1"/>
    <property type="molecule type" value="Genomic_DNA"/>
</dbReference>
<reference evidence="1 2" key="1">
    <citation type="submission" date="2016-01" db="EMBL/GenBank/DDBJ databases">
        <authorList>
            <person name="McClelland M."/>
            <person name="Jain A."/>
            <person name="Saraogi P."/>
            <person name="Mendelson R."/>
            <person name="Westerman R."/>
            <person name="SanMiguel P."/>
            <person name="Csonka L."/>
        </authorList>
    </citation>
    <scope>NUCLEOTIDE SEQUENCE [LARGE SCALE GENOMIC DNA]</scope>
    <source>
        <strain evidence="1 2">PE8-15</strain>
    </source>
</reference>
<dbReference type="Pfam" id="PF23857">
    <property type="entry name" value="Phage_TAC_19"/>
    <property type="match status" value="1"/>
</dbReference>
<dbReference type="NCBIfam" id="NF047360">
    <property type="entry name" value="tail_chap_PVL"/>
    <property type="match status" value="1"/>
</dbReference>